<gene>
    <name evidence="2" type="ordered locus">Mbur_1164</name>
</gene>
<dbReference type="EMBL" id="CP000300">
    <property type="protein sequence ID" value="ABE52087.1"/>
    <property type="molecule type" value="Genomic_DNA"/>
</dbReference>
<reference evidence="3" key="1">
    <citation type="journal article" date="2009" name="ISME J.">
        <title>The genome sequence of the psychrophilic archaeon, Methanococcoides burtonii: the role of genome evolution in cold adaptation.</title>
        <authorList>
            <person name="Allen M.A."/>
            <person name="Lauro F.M."/>
            <person name="Williams T.J."/>
            <person name="Burg D."/>
            <person name="Siddiqui K.S."/>
            <person name="De Francisci D."/>
            <person name="Chong K.W."/>
            <person name="Pilak O."/>
            <person name="Chew H.H."/>
            <person name="De Maere M.Z."/>
            <person name="Ting L."/>
            <person name="Katrib M."/>
            <person name="Ng C."/>
            <person name="Sowers K.R."/>
            <person name="Galperin M.Y."/>
            <person name="Anderson I.J."/>
            <person name="Ivanova N."/>
            <person name="Dalin E."/>
            <person name="Martinez M."/>
            <person name="Lapidus A."/>
            <person name="Hauser L."/>
            <person name="Land M."/>
            <person name="Thomas T."/>
            <person name="Cavicchioli R."/>
        </authorList>
    </citation>
    <scope>NUCLEOTIDE SEQUENCE [LARGE SCALE GENOMIC DNA]</scope>
    <source>
        <strain evidence="3">DSM 6242 / NBRC 107633 / OCM 468 / ACE-M</strain>
    </source>
</reference>
<evidence type="ECO:0008006" key="4">
    <source>
        <dbReference type="Google" id="ProtNLM"/>
    </source>
</evidence>
<dbReference type="AlphaFoldDB" id="Q12WT9"/>
<dbReference type="KEGG" id="mbu:Mbur_1164"/>
<sequence>MLPPGWKYIHTGAIQIVMCVNKGNIKKGQHMQYMGCLMILRRLAKSPGINKRIHPHLFRHSRASSGGYGSRI</sequence>
<keyword evidence="3" id="KW-1185">Reference proteome</keyword>
<dbReference type="SUPFAM" id="SSF56349">
    <property type="entry name" value="DNA breaking-rejoining enzymes"/>
    <property type="match status" value="1"/>
</dbReference>
<evidence type="ECO:0000313" key="2">
    <source>
        <dbReference type="EMBL" id="ABE52087.1"/>
    </source>
</evidence>
<dbReference type="InterPro" id="IPR013762">
    <property type="entry name" value="Integrase-like_cat_sf"/>
</dbReference>
<dbReference type="InterPro" id="IPR011010">
    <property type="entry name" value="DNA_brk_join_enz"/>
</dbReference>
<name>Q12WT9_METBU</name>
<evidence type="ECO:0000256" key="1">
    <source>
        <dbReference type="ARBA" id="ARBA00023172"/>
    </source>
</evidence>
<evidence type="ECO:0000313" key="3">
    <source>
        <dbReference type="Proteomes" id="UP000001979"/>
    </source>
</evidence>
<keyword evidence="1" id="KW-0233">DNA recombination</keyword>
<dbReference type="GO" id="GO:0003677">
    <property type="term" value="F:DNA binding"/>
    <property type="evidence" value="ECO:0007669"/>
    <property type="project" value="InterPro"/>
</dbReference>
<organism evidence="2 3">
    <name type="scientific">Methanococcoides burtonii (strain DSM 6242 / NBRC 107633 / OCM 468 / ACE-M)</name>
    <dbReference type="NCBI Taxonomy" id="259564"/>
    <lineage>
        <taxon>Archaea</taxon>
        <taxon>Methanobacteriati</taxon>
        <taxon>Methanobacteriota</taxon>
        <taxon>Stenosarchaea group</taxon>
        <taxon>Methanomicrobia</taxon>
        <taxon>Methanosarcinales</taxon>
        <taxon>Methanosarcinaceae</taxon>
        <taxon>Methanococcoides</taxon>
    </lineage>
</organism>
<dbReference type="Proteomes" id="UP000001979">
    <property type="component" value="Chromosome"/>
</dbReference>
<dbReference type="Gene3D" id="1.10.443.10">
    <property type="entry name" value="Intergrase catalytic core"/>
    <property type="match status" value="1"/>
</dbReference>
<proteinExistence type="predicted"/>
<protein>
    <recommendedName>
        <fullName evidence="4">Tyr recombinase domain-containing protein</fullName>
    </recommendedName>
</protein>
<dbReference type="GO" id="GO:0015074">
    <property type="term" value="P:DNA integration"/>
    <property type="evidence" value="ECO:0007669"/>
    <property type="project" value="InterPro"/>
</dbReference>
<dbReference type="HOGENOM" id="CLU_2712801_0_0_2"/>
<dbReference type="GO" id="GO:0006310">
    <property type="term" value="P:DNA recombination"/>
    <property type="evidence" value="ECO:0007669"/>
    <property type="project" value="UniProtKB-KW"/>
</dbReference>
<accession>Q12WT9</accession>